<organism evidence="5 6">
    <name type="scientific">Tetranychus urticae</name>
    <name type="common">Two-spotted spider mite</name>
    <dbReference type="NCBI Taxonomy" id="32264"/>
    <lineage>
        <taxon>Eukaryota</taxon>
        <taxon>Metazoa</taxon>
        <taxon>Ecdysozoa</taxon>
        <taxon>Arthropoda</taxon>
        <taxon>Chelicerata</taxon>
        <taxon>Arachnida</taxon>
        <taxon>Acari</taxon>
        <taxon>Acariformes</taxon>
        <taxon>Trombidiformes</taxon>
        <taxon>Prostigmata</taxon>
        <taxon>Eleutherengona</taxon>
        <taxon>Raphignathae</taxon>
        <taxon>Tetranychoidea</taxon>
        <taxon>Tetranychidae</taxon>
        <taxon>Tetranychus</taxon>
    </lineage>
</organism>
<feature type="region of interest" description="Disordered" evidence="3">
    <location>
        <begin position="205"/>
        <end position="248"/>
    </location>
</feature>
<dbReference type="GO" id="GO:0005634">
    <property type="term" value="C:nucleus"/>
    <property type="evidence" value="ECO:0007669"/>
    <property type="project" value="UniProtKB-SubCell"/>
</dbReference>
<dbReference type="GO" id="GO:0000792">
    <property type="term" value="C:heterochromatin"/>
    <property type="evidence" value="ECO:0007669"/>
    <property type="project" value="UniProtKB-ARBA"/>
</dbReference>
<evidence type="ECO:0000259" key="4">
    <source>
        <dbReference type="PROSITE" id="PS50013"/>
    </source>
</evidence>
<dbReference type="InterPro" id="IPR000953">
    <property type="entry name" value="Chromo/chromo_shadow_dom"/>
</dbReference>
<dbReference type="InterPro" id="IPR051219">
    <property type="entry name" value="Heterochromatin_chromo-domain"/>
</dbReference>
<dbReference type="eggNOG" id="KOG1911">
    <property type="taxonomic scope" value="Eukaryota"/>
</dbReference>
<dbReference type="InterPro" id="IPR023780">
    <property type="entry name" value="Chromo_domain"/>
</dbReference>
<evidence type="ECO:0000256" key="3">
    <source>
        <dbReference type="SAM" id="MobiDB-lite"/>
    </source>
</evidence>
<keyword evidence="6" id="KW-1185">Reference proteome</keyword>
<feature type="domain" description="Chromo" evidence="4">
    <location>
        <begin position="51"/>
        <end position="110"/>
    </location>
</feature>
<dbReference type="EnsemblMetazoa" id="tetur16g02230.1">
    <property type="protein sequence ID" value="tetur16g02230.1"/>
    <property type="gene ID" value="tetur16g02230"/>
</dbReference>
<dbReference type="PRINTS" id="PR00504">
    <property type="entry name" value="CHROMODOMAIN"/>
</dbReference>
<dbReference type="PROSITE" id="PS50013">
    <property type="entry name" value="CHROMO_2"/>
    <property type="match status" value="1"/>
</dbReference>
<proteinExistence type="predicted"/>
<dbReference type="STRING" id="32264.T1KNU4"/>
<evidence type="ECO:0000313" key="6">
    <source>
        <dbReference type="Proteomes" id="UP000015104"/>
    </source>
</evidence>
<dbReference type="InterPro" id="IPR008251">
    <property type="entry name" value="Chromo_shadow_dom"/>
</dbReference>
<sequence>MKFNLMSNVTAYVSITAHMLFNSSDSLNFMTKKKRGNSGKKGRKPKEVEEYIVEEIVDRRLNEEGVVEYKVRWKGYSSEDDTWEPAENCQCHELIEEFEKNRSRIDEDDGQETTDVDDENENDNRKRSRLAPDEDKTTKSTSRRNGRSTAARNYKDDTSEDEEKDVAKDSSMELDRSIANKDITVDDSDDSLDFSSKYFNKENDASKIQPEFEIEEDDEDDRKLKKKDSPSDMFDEIMRKTNSSNSTSNKNELIAEKILSAGILKDGAIHFIVKLEGVTEPQKYVAEDAYRLFPQQVISYYQSRVRWR</sequence>
<dbReference type="PROSITE" id="PS00598">
    <property type="entry name" value="CHROMO_1"/>
    <property type="match status" value="1"/>
</dbReference>
<protein>
    <recommendedName>
        <fullName evidence="4">Chromo domain-containing protein</fullName>
    </recommendedName>
</protein>
<dbReference type="PANTHER" id="PTHR22812">
    <property type="entry name" value="CHROMOBOX PROTEIN"/>
    <property type="match status" value="1"/>
</dbReference>
<evidence type="ECO:0000256" key="2">
    <source>
        <dbReference type="ARBA" id="ARBA00023242"/>
    </source>
</evidence>
<reference evidence="5" key="2">
    <citation type="submission" date="2015-06" db="UniProtKB">
        <authorList>
            <consortium name="EnsemblMetazoa"/>
        </authorList>
    </citation>
    <scope>IDENTIFICATION</scope>
</reference>
<feature type="compositionally biased region" description="Basic and acidic residues" evidence="3">
    <location>
        <begin position="122"/>
        <end position="138"/>
    </location>
</feature>
<dbReference type="SMART" id="SM00298">
    <property type="entry name" value="CHROMO"/>
    <property type="match status" value="1"/>
</dbReference>
<evidence type="ECO:0000256" key="1">
    <source>
        <dbReference type="ARBA" id="ARBA00004123"/>
    </source>
</evidence>
<dbReference type="InterPro" id="IPR016197">
    <property type="entry name" value="Chromo-like_dom_sf"/>
</dbReference>
<dbReference type="HOGENOM" id="CLU_904072_0_0_1"/>
<dbReference type="Proteomes" id="UP000015104">
    <property type="component" value="Unassembled WGS sequence"/>
</dbReference>
<feature type="compositionally biased region" description="Basic and acidic residues" evidence="3">
    <location>
        <begin position="221"/>
        <end position="230"/>
    </location>
</feature>
<reference evidence="6" key="1">
    <citation type="submission" date="2011-08" db="EMBL/GenBank/DDBJ databases">
        <authorList>
            <person name="Rombauts S."/>
        </authorList>
    </citation>
    <scope>NUCLEOTIDE SEQUENCE</scope>
    <source>
        <strain evidence="6">London</strain>
    </source>
</reference>
<dbReference type="CDD" id="cd00034">
    <property type="entry name" value="CSD"/>
    <property type="match status" value="1"/>
</dbReference>
<comment type="subcellular location">
    <subcellularLocation>
        <location evidence="1">Nucleus</location>
    </subcellularLocation>
</comment>
<name>T1KNU4_TETUR</name>
<accession>T1KNU4</accession>
<dbReference type="Pfam" id="PF01393">
    <property type="entry name" value="Chromo_shadow"/>
    <property type="match status" value="1"/>
</dbReference>
<feature type="compositionally biased region" description="Acidic residues" evidence="3">
    <location>
        <begin position="106"/>
        <end position="121"/>
    </location>
</feature>
<dbReference type="SUPFAM" id="SSF54160">
    <property type="entry name" value="Chromo domain-like"/>
    <property type="match status" value="2"/>
</dbReference>
<dbReference type="Gene3D" id="2.40.50.40">
    <property type="match status" value="2"/>
</dbReference>
<dbReference type="InterPro" id="IPR023779">
    <property type="entry name" value="Chromodomain_CS"/>
</dbReference>
<dbReference type="EMBL" id="CAEY01000277">
    <property type="status" value="NOT_ANNOTATED_CDS"/>
    <property type="molecule type" value="Genomic_DNA"/>
</dbReference>
<dbReference type="CDD" id="cd00024">
    <property type="entry name" value="CD_CSD"/>
    <property type="match status" value="1"/>
</dbReference>
<dbReference type="InterPro" id="IPR017984">
    <property type="entry name" value="Chromo_dom_subgr"/>
</dbReference>
<evidence type="ECO:0000313" key="5">
    <source>
        <dbReference type="EnsemblMetazoa" id="tetur16g02230.1"/>
    </source>
</evidence>
<keyword evidence="2" id="KW-0539">Nucleus</keyword>
<dbReference type="AlphaFoldDB" id="T1KNU4"/>
<feature type="region of interest" description="Disordered" evidence="3">
    <location>
        <begin position="100"/>
        <end position="173"/>
    </location>
</feature>
<dbReference type="Pfam" id="PF00385">
    <property type="entry name" value="Chromo"/>
    <property type="match status" value="1"/>
</dbReference>